<evidence type="ECO:0000313" key="2">
    <source>
        <dbReference type="Proteomes" id="UP000596427"/>
    </source>
</evidence>
<evidence type="ECO:0008006" key="3">
    <source>
        <dbReference type="Google" id="ProtNLM"/>
    </source>
</evidence>
<name>A0A974SLX9_9HYPH</name>
<organism evidence="1 2">
    <name type="scientific">Xanthobacter dioxanivorans</name>
    <dbReference type="NCBI Taxonomy" id="2528964"/>
    <lineage>
        <taxon>Bacteria</taxon>
        <taxon>Pseudomonadati</taxon>
        <taxon>Pseudomonadota</taxon>
        <taxon>Alphaproteobacteria</taxon>
        <taxon>Hyphomicrobiales</taxon>
        <taxon>Xanthobacteraceae</taxon>
        <taxon>Xanthobacter</taxon>
    </lineage>
</organism>
<protein>
    <recommendedName>
        <fullName evidence="3">Large polyvalent protein-associated domain-containing protein</fullName>
    </recommendedName>
</protein>
<accession>A0A974SLX9</accession>
<keyword evidence="2" id="KW-1185">Reference proteome</keyword>
<dbReference type="EMBL" id="CP063364">
    <property type="protein sequence ID" value="QRG10102.1"/>
    <property type="molecule type" value="Genomic_DNA"/>
</dbReference>
<dbReference type="KEGG" id="xdi:EZH22_30720"/>
<sequence>MQRWFDFHPEARLDLVYRADGVPLTRLRLREPASEEAQARALLAGWVAYDNGCDFDHYGDIKRTSDYAELLAPFFPPERIRMALTSDPVPSNLDLHTQDLASSYRAARHHLEAAVQALSAAGDTAAAAAVRELFSGLRIPGQEPVPLSPVALRTPRAALDEYRAGAREEVGDGTSHWEGRESNRMASADVGWSVAELYETSASELVQWLDEVFSRSGFAKTADSQELQELKSGWVEADQIYAEAVSTLIGGVDEDAVLNGRDIALAARELDRLVRQLAIARRDLIEGLDELVVRMEEWLPATALPGGAGMQDKIRARDEELRKLSVPRDNGLTRWNLIQSGEALLMLATKLERQLNQAGGVLQLGQKAEQDAVDCIADAAYELDRAGTAAPLTDEKWQPQVAKLDQLLERGLFRSALGKEAGDALTVDAALFVVGQLLDTADQLGVATTWEFLARRSTEVASRLAARVPGLEETSTTIGHHELQSFVHVFDGVVELLALPPGPATEGAKKANEVALEIEELTGGMGSLSGAEARRLAELMGAAAECITSGDFMMRELRSSEQVAKVAPLDDVLPPYRAPVGELDADAFGAHLLAVYGQRGHQVEVLALRFDYEPQLLDGLTWREVAAAIAYLAREEEITALGRTDSGSLNWSPEKAAAEMKRFSEGAPRLASLREEHDQDAAGSAAVIKIQDASRAARQAKATVITVETAPETAPDPSSVARQVAGVPDWKRDDILRKVEAARQAMGFTKGPGSGPEVTPFEGGAIPLWRRLLAHHDAADATLAICFGLDALRRGSKVFSAHEGRLIDAADGREELDFFVDQASPALQNLIGSAQLLVDALHEIVPADRIWLRAIDQIAVGLPFTAMDGIIPLPGNVSHEVLQFVGLTDPVPGRVAPLRVVDATIPKDLALQTRQRAAACLMAMQEHLGFAGEGGLAEMFAGQAVQVLVAREVDLNQGTLGNIRYKPSGQAAVVRFSPYKGQTGIHELAHAIDHMRPATRQERYGLMEEHGVMDSARRVFAETAPLLLPEELIATRMEYYLSPSEVFARTIALSVTERVREAGPNATAGGYFAEVSGFQYEPDRPARDAFLAALREDFARHREFDVGAAAPAPAL</sequence>
<geneLocation type="plasmid" evidence="1 2">
    <name>unnamed2</name>
</geneLocation>
<dbReference type="RefSeq" id="WP_203196983.1">
    <property type="nucleotide sequence ID" value="NZ_CP063364.1"/>
</dbReference>
<gene>
    <name evidence="1" type="ORF">EZH22_30720</name>
</gene>
<proteinExistence type="predicted"/>
<dbReference type="Proteomes" id="UP000596427">
    <property type="component" value="Plasmid unnamed2"/>
</dbReference>
<keyword evidence="1" id="KW-0614">Plasmid</keyword>
<reference evidence="1 2" key="1">
    <citation type="submission" date="2020-10" db="EMBL/GenBank/DDBJ databases">
        <title>Degradation of 1,4-Dioxane by Xanthobacter sp. YN2, via a Novel Group-2 Soluble Di-Iron Monooxygenase.</title>
        <authorList>
            <person name="Ma F."/>
            <person name="Wang Y."/>
            <person name="Yang J."/>
            <person name="Guo H."/>
            <person name="Su D."/>
            <person name="Yu L."/>
        </authorList>
    </citation>
    <scope>NUCLEOTIDE SEQUENCE [LARGE SCALE GENOMIC DNA]</scope>
    <source>
        <strain evidence="1 2">YN2</strain>
        <plasmid evidence="1 2">unnamed2</plasmid>
    </source>
</reference>
<evidence type="ECO:0000313" key="1">
    <source>
        <dbReference type="EMBL" id="QRG10102.1"/>
    </source>
</evidence>
<dbReference type="AlphaFoldDB" id="A0A974SLX9"/>